<dbReference type="Proteomes" id="UP000515129">
    <property type="component" value="Chromosome 22"/>
</dbReference>
<proteinExistence type="predicted"/>
<evidence type="ECO:0000313" key="3">
    <source>
        <dbReference type="Proteomes" id="UP000515129"/>
    </source>
</evidence>
<dbReference type="SUPFAM" id="SSF48726">
    <property type="entry name" value="Immunoglobulin"/>
    <property type="match status" value="2"/>
</dbReference>
<keyword evidence="1" id="KW-1133">Transmembrane helix</keyword>
<dbReference type="OrthoDB" id="8741746at2759"/>
<name>A0A6P6IZP0_CARAU</name>
<sequence>MTNPLMLKGGWASFITSRLNYLEIPGRAGGFYFLTVYLQSFFIYSKGNQEHSFNKINIYIFLYILKMKNLFIFLMILPYHGSSGVTDEKSVSVNEGESVTLHTGVKTNQQEEIAWYFNNSRIARIIGDQSDICTDVQCKERFRDRLKLDHQTGSLTIMNTRNTDSGEYKLAILSHSSGSDKIFRVAVNDGPSARRGEMKTKSVVEGEYVTLDPGEINHPNVVMTWYFNETLIAEITGDQSEICSDVQCKERFRDRLKLDHQTGSLIITDTRTTDSGEYKLQISSRNNNSSSVVVTSLKSFSVSITVAGLSAGGKAGICVAVLLIIAASVCGFYFYKRRVNKKDTGTQHNDQVRYYEH</sequence>
<accession>A0A6P6IZP0</accession>
<feature type="transmembrane region" description="Helical" evidence="1">
    <location>
        <begin position="56"/>
        <end position="79"/>
    </location>
</feature>
<keyword evidence="1" id="KW-0812">Transmembrane</keyword>
<dbReference type="AlphaFoldDB" id="A0A6P6IZP0"/>
<feature type="domain" description="Immunoglobulin" evidence="2">
    <location>
        <begin position="198"/>
        <end position="297"/>
    </location>
</feature>
<dbReference type="SMART" id="SM00409">
    <property type="entry name" value="IG"/>
    <property type="match status" value="2"/>
</dbReference>
<keyword evidence="3" id="KW-1185">Reference proteome</keyword>
<feature type="domain" description="Immunoglobulin" evidence="2">
    <location>
        <begin position="88"/>
        <end position="188"/>
    </location>
</feature>
<dbReference type="InterPro" id="IPR013106">
    <property type="entry name" value="Ig_V-set"/>
</dbReference>
<dbReference type="KEGG" id="caua:113039542"/>
<dbReference type="RefSeq" id="XP_026053231.1">
    <property type="nucleotide sequence ID" value="XM_026197446.1"/>
</dbReference>
<dbReference type="InterPro" id="IPR036179">
    <property type="entry name" value="Ig-like_dom_sf"/>
</dbReference>
<organism evidence="3 4">
    <name type="scientific">Carassius auratus</name>
    <name type="common">Goldfish</name>
    <dbReference type="NCBI Taxonomy" id="7957"/>
    <lineage>
        <taxon>Eukaryota</taxon>
        <taxon>Metazoa</taxon>
        <taxon>Chordata</taxon>
        <taxon>Craniata</taxon>
        <taxon>Vertebrata</taxon>
        <taxon>Euteleostomi</taxon>
        <taxon>Actinopterygii</taxon>
        <taxon>Neopterygii</taxon>
        <taxon>Teleostei</taxon>
        <taxon>Ostariophysi</taxon>
        <taxon>Cypriniformes</taxon>
        <taxon>Cyprinidae</taxon>
        <taxon>Cyprininae</taxon>
        <taxon>Carassius</taxon>
    </lineage>
</organism>
<dbReference type="Gene3D" id="2.60.40.10">
    <property type="entry name" value="Immunoglobulins"/>
    <property type="match status" value="2"/>
</dbReference>
<dbReference type="PANTHER" id="PTHR21063:SF4">
    <property type="entry name" value="CD48 ANTIGEN-RELATED"/>
    <property type="match status" value="1"/>
</dbReference>
<dbReference type="InterPro" id="IPR013783">
    <property type="entry name" value="Ig-like_fold"/>
</dbReference>
<gene>
    <name evidence="4" type="primary">LOC113039542</name>
</gene>
<protein>
    <submittedName>
        <fullName evidence="4">Uncharacterized protein LOC113039542</fullName>
    </submittedName>
</protein>
<evidence type="ECO:0000256" key="1">
    <source>
        <dbReference type="SAM" id="Phobius"/>
    </source>
</evidence>
<dbReference type="InterPro" id="IPR003599">
    <property type="entry name" value="Ig_sub"/>
</dbReference>
<keyword evidence="1" id="KW-0472">Membrane</keyword>
<evidence type="ECO:0000259" key="2">
    <source>
        <dbReference type="SMART" id="SM00409"/>
    </source>
</evidence>
<dbReference type="GeneID" id="113039542"/>
<feature type="transmembrane region" description="Helical" evidence="1">
    <location>
        <begin position="311"/>
        <end position="335"/>
    </location>
</feature>
<reference evidence="4" key="1">
    <citation type="submission" date="2025-08" db="UniProtKB">
        <authorList>
            <consortium name="RefSeq"/>
        </authorList>
    </citation>
    <scope>IDENTIFICATION</scope>
    <source>
        <strain evidence="4">Wakin</strain>
        <tissue evidence="4">Muscle</tissue>
    </source>
</reference>
<dbReference type="PANTHER" id="PTHR21063">
    <property type="entry name" value="LFA-3"/>
    <property type="match status" value="1"/>
</dbReference>
<feature type="transmembrane region" description="Helical" evidence="1">
    <location>
        <begin position="24"/>
        <end position="44"/>
    </location>
</feature>
<evidence type="ECO:0000313" key="4">
    <source>
        <dbReference type="RefSeq" id="XP_026053231.1"/>
    </source>
</evidence>
<dbReference type="Pfam" id="PF07686">
    <property type="entry name" value="V-set"/>
    <property type="match status" value="1"/>
</dbReference>